<gene>
    <name evidence="8" type="ORF">GCM10007964_15650</name>
</gene>
<comment type="caution">
    <text evidence="8">The sequence shown here is derived from an EMBL/GenBank/DDBJ whole genome shotgun (WGS) entry which is preliminary data.</text>
</comment>
<dbReference type="NCBIfam" id="TIGR00027">
    <property type="entry name" value="mthyl_TIGR00027"/>
    <property type="match status" value="1"/>
</dbReference>
<dbReference type="SUPFAM" id="SSF53335">
    <property type="entry name" value="S-adenosyl-L-methionine-dependent methyltransferases"/>
    <property type="match status" value="2"/>
</dbReference>
<evidence type="ECO:0000256" key="7">
    <source>
        <dbReference type="SAM" id="MobiDB-lite"/>
    </source>
</evidence>
<dbReference type="Gene3D" id="3.40.50.150">
    <property type="entry name" value="Vaccinia Virus protein VP39"/>
    <property type="match status" value="1"/>
</dbReference>
<evidence type="ECO:0000256" key="1">
    <source>
        <dbReference type="ARBA" id="ARBA00003907"/>
    </source>
</evidence>
<reference evidence="8" key="2">
    <citation type="submission" date="2020-09" db="EMBL/GenBank/DDBJ databases">
        <authorList>
            <person name="Sun Q."/>
            <person name="Ohkuma M."/>
        </authorList>
    </citation>
    <scope>NUCLEOTIDE SEQUENCE</scope>
    <source>
        <strain evidence="8">JCM 13064</strain>
    </source>
</reference>
<sequence>MAAAARAAHLIVDRPPVIFADTLAYALLGEHADELVDYHRLHGAHLVLSGVRAAAVTRARYTEDRLADAARQGAGQYVILGAGLDSYAYRAGRDGGLRVFEVDHPATQEWKRQALARAGVAVPDTVTFVPVDFESENPAAAATGTGDLVPGRAEGTTGEDRARPLPDDTARGLLGHLVRAGFDPARPAFVSWLGVTMYLTRPAVAQTLAVVGGFAPGSRIVVDHMLPAELRDEAGQAYVAAVMPVAAEGGEPWLSVFGPGDMAALLGEHGLAVVEHAGQRDSVDPSLWDRADTLRPSALSMLTLAEVP</sequence>
<keyword evidence="9" id="KW-1185">Reference proteome</keyword>
<evidence type="ECO:0000313" key="9">
    <source>
        <dbReference type="Proteomes" id="UP000645217"/>
    </source>
</evidence>
<evidence type="ECO:0000256" key="6">
    <source>
        <dbReference type="RuleBase" id="RU362030"/>
    </source>
</evidence>
<evidence type="ECO:0000256" key="4">
    <source>
        <dbReference type="ARBA" id="ARBA00022679"/>
    </source>
</evidence>
<accession>A0A917VG81</accession>
<evidence type="ECO:0000256" key="3">
    <source>
        <dbReference type="ARBA" id="ARBA00022603"/>
    </source>
</evidence>
<dbReference type="PANTHER" id="PTHR43619">
    <property type="entry name" value="S-ADENOSYL-L-METHIONINE-DEPENDENT METHYLTRANSFERASE YKTD-RELATED"/>
    <property type="match status" value="1"/>
</dbReference>
<dbReference type="InterPro" id="IPR011610">
    <property type="entry name" value="SAM_mthyl_Trfase_ML2640-like"/>
</dbReference>
<protein>
    <recommendedName>
        <fullName evidence="6">S-adenosyl-L-methionine-dependent methyltransferase</fullName>
        <ecNumber evidence="6">2.1.1.-</ecNumber>
    </recommendedName>
</protein>
<dbReference type="InterPro" id="IPR029063">
    <property type="entry name" value="SAM-dependent_MTases_sf"/>
</dbReference>
<dbReference type="EC" id="2.1.1.-" evidence="6"/>
<evidence type="ECO:0000313" key="8">
    <source>
        <dbReference type="EMBL" id="GGK73725.1"/>
    </source>
</evidence>
<keyword evidence="4" id="KW-0808">Transferase</keyword>
<dbReference type="Pfam" id="PF04072">
    <property type="entry name" value="LCM"/>
    <property type="match status" value="2"/>
</dbReference>
<dbReference type="GO" id="GO:0032259">
    <property type="term" value="P:methylation"/>
    <property type="evidence" value="ECO:0007669"/>
    <property type="project" value="UniProtKB-KW"/>
</dbReference>
<proteinExistence type="inferred from homology"/>
<evidence type="ECO:0000256" key="5">
    <source>
        <dbReference type="ARBA" id="ARBA00022691"/>
    </source>
</evidence>
<dbReference type="AlphaFoldDB" id="A0A917VG81"/>
<keyword evidence="5 6" id="KW-0949">S-adenosyl-L-methionine</keyword>
<evidence type="ECO:0000256" key="2">
    <source>
        <dbReference type="ARBA" id="ARBA00008138"/>
    </source>
</evidence>
<dbReference type="PANTHER" id="PTHR43619:SF2">
    <property type="entry name" value="S-ADENOSYL-L-METHIONINE-DEPENDENT METHYLTRANSFERASES SUPERFAMILY PROTEIN"/>
    <property type="match status" value="1"/>
</dbReference>
<organism evidence="8 9">
    <name type="scientific">Sphaerisporangium melleum</name>
    <dbReference type="NCBI Taxonomy" id="321316"/>
    <lineage>
        <taxon>Bacteria</taxon>
        <taxon>Bacillati</taxon>
        <taxon>Actinomycetota</taxon>
        <taxon>Actinomycetes</taxon>
        <taxon>Streptosporangiales</taxon>
        <taxon>Streptosporangiaceae</taxon>
        <taxon>Sphaerisporangium</taxon>
    </lineage>
</organism>
<dbReference type="GO" id="GO:0008168">
    <property type="term" value="F:methyltransferase activity"/>
    <property type="evidence" value="ECO:0007669"/>
    <property type="project" value="UniProtKB-UniRule"/>
</dbReference>
<dbReference type="Proteomes" id="UP000645217">
    <property type="component" value="Unassembled WGS sequence"/>
</dbReference>
<comment type="similarity">
    <text evidence="2 6">Belongs to the UPF0677 family.</text>
</comment>
<keyword evidence="3 6" id="KW-0489">Methyltransferase</keyword>
<name>A0A917VG81_9ACTN</name>
<reference evidence="8" key="1">
    <citation type="journal article" date="2014" name="Int. J. Syst. Evol. Microbiol.">
        <title>Complete genome sequence of Corynebacterium casei LMG S-19264T (=DSM 44701T), isolated from a smear-ripened cheese.</title>
        <authorList>
            <consortium name="US DOE Joint Genome Institute (JGI-PGF)"/>
            <person name="Walter F."/>
            <person name="Albersmeier A."/>
            <person name="Kalinowski J."/>
            <person name="Ruckert C."/>
        </authorList>
    </citation>
    <scope>NUCLEOTIDE SEQUENCE</scope>
    <source>
        <strain evidence="8">JCM 13064</strain>
    </source>
</reference>
<feature type="region of interest" description="Disordered" evidence="7">
    <location>
        <begin position="139"/>
        <end position="167"/>
    </location>
</feature>
<feature type="compositionally biased region" description="Basic and acidic residues" evidence="7">
    <location>
        <begin position="158"/>
        <end position="167"/>
    </location>
</feature>
<dbReference type="EMBL" id="BMNT01000007">
    <property type="protein sequence ID" value="GGK73725.1"/>
    <property type="molecule type" value="Genomic_DNA"/>
</dbReference>
<comment type="function">
    <text evidence="1 6">Exhibits S-adenosyl-L-methionine-dependent methyltransferase activity.</text>
</comment>
<dbReference type="InterPro" id="IPR007213">
    <property type="entry name" value="Ppm1/Ppm2/Tcmp"/>
</dbReference>